<evidence type="ECO:0008006" key="4">
    <source>
        <dbReference type="Google" id="ProtNLM"/>
    </source>
</evidence>
<keyword evidence="3" id="KW-1185">Reference proteome</keyword>
<accession>A0A6I4WCF8</accession>
<evidence type="ECO:0000256" key="1">
    <source>
        <dbReference type="SAM" id="SignalP"/>
    </source>
</evidence>
<feature type="signal peptide" evidence="1">
    <location>
        <begin position="1"/>
        <end position="30"/>
    </location>
</feature>
<dbReference type="RefSeq" id="WP_161102664.1">
    <property type="nucleotide sequence ID" value="NZ_JBHLYI010000013.1"/>
</dbReference>
<name>A0A6I4WCF8_9ACTN</name>
<keyword evidence="1" id="KW-0732">Signal</keyword>
<dbReference type="EMBL" id="WUTW01000002">
    <property type="protein sequence ID" value="MXQ64432.1"/>
    <property type="molecule type" value="Genomic_DNA"/>
</dbReference>
<organism evidence="2 3">
    <name type="scientific">Actinomadura rayongensis</name>
    <dbReference type="NCBI Taxonomy" id="1429076"/>
    <lineage>
        <taxon>Bacteria</taxon>
        <taxon>Bacillati</taxon>
        <taxon>Actinomycetota</taxon>
        <taxon>Actinomycetes</taxon>
        <taxon>Streptosporangiales</taxon>
        <taxon>Thermomonosporaceae</taxon>
        <taxon>Actinomadura</taxon>
    </lineage>
</organism>
<evidence type="ECO:0000313" key="2">
    <source>
        <dbReference type="EMBL" id="MXQ64432.1"/>
    </source>
</evidence>
<gene>
    <name evidence="2" type="ORF">GQ466_10315</name>
</gene>
<comment type="caution">
    <text evidence="2">The sequence shown here is derived from an EMBL/GenBank/DDBJ whole genome shotgun (WGS) entry which is preliminary data.</text>
</comment>
<protein>
    <recommendedName>
        <fullName evidence="4">Cyclase</fullName>
    </recommendedName>
</protein>
<dbReference type="AlphaFoldDB" id="A0A6I4WCF8"/>
<dbReference type="Proteomes" id="UP000431901">
    <property type="component" value="Unassembled WGS sequence"/>
</dbReference>
<feature type="chain" id="PRO_5026069182" description="Cyclase" evidence="1">
    <location>
        <begin position="31"/>
        <end position="202"/>
    </location>
</feature>
<sequence>MPTKTNLGRSVALGALATVGALAFAAPAHAAAPSAYTFTTTAQTSVTGLGADFTLGPGEAKIQADLASGEVSSGTFTLPEARSDFNMFGFLPTHAKVKITQVGDIKGTLKDGAVDVTTKVNVQITQVGHFGIPIFDYPDCKTTKPADLHLTSKGAFDPATGGTLTATYKLPEVSGCFIDTPVINFLTGGKDNPLTIKLAAAQ</sequence>
<evidence type="ECO:0000313" key="3">
    <source>
        <dbReference type="Proteomes" id="UP000431901"/>
    </source>
</evidence>
<reference evidence="2 3" key="1">
    <citation type="submission" date="2019-12" db="EMBL/GenBank/DDBJ databases">
        <title>Nocardia macrotermitis sp. nov. and Nocardia aurantia sp. nov., isolated from the gut of the fungus growing-termite Macrotermes natalensis.</title>
        <authorList>
            <person name="Christine B."/>
            <person name="Rene B."/>
        </authorList>
    </citation>
    <scope>NUCLEOTIDE SEQUENCE [LARGE SCALE GENOMIC DNA]</scope>
    <source>
        <strain evidence="2 3">DSM 102126</strain>
    </source>
</reference>
<proteinExistence type="predicted"/>
<dbReference type="OrthoDB" id="4863392at2"/>